<name>A0ABQ6LZR5_9GAMM</name>
<proteinExistence type="predicted"/>
<evidence type="ECO:0000313" key="2">
    <source>
        <dbReference type="EMBL" id="GMG87563.1"/>
    </source>
</evidence>
<reference evidence="2 3" key="1">
    <citation type="submission" date="2023-04" db="EMBL/GenBank/DDBJ databases">
        <title>Marinobulbifer ophiurae gen. nov., sp. Nov., isolate from tissue of brittle star Ophioplocus japonicus.</title>
        <authorList>
            <person name="Kawano K."/>
            <person name="Sawayama S."/>
            <person name="Nakagawa S."/>
        </authorList>
    </citation>
    <scope>NUCLEOTIDE SEQUENCE [LARGE SCALE GENOMIC DNA]</scope>
    <source>
        <strain evidence="2 3">NKW57</strain>
    </source>
</reference>
<dbReference type="Pfam" id="PF20398">
    <property type="entry name" value="DUF6691"/>
    <property type="match status" value="1"/>
</dbReference>
<evidence type="ECO:0000313" key="3">
    <source>
        <dbReference type="Proteomes" id="UP001224392"/>
    </source>
</evidence>
<dbReference type="Proteomes" id="UP001224392">
    <property type="component" value="Unassembled WGS sequence"/>
</dbReference>
<accession>A0ABQ6LZR5</accession>
<feature type="transmembrane region" description="Helical" evidence="1">
    <location>
        <begin position="81"/>
        <end position="98"/>
    </location>
</feature>
<dbReference type="EMBL" id="BSYJ01000003">
    <property type="protein sequence ID" value="GMG87563.1"/>
    <property type="molecule type" value="Genomic_DNA"/>
</dbReference>
<dbReference type="InterPro" id="IPR046513">
    <property type="entry name" value="DUF6691"/>
</dbReference>
<evidence type="ECO:0000256" key="1">
    <source>
        <dbReference type="SAM" id="Phobius"/>
    </source>
</evidence>
<organism evidence="2 3">
    <name type="scientific">Biformimicrobium ophioploci</name>
    <dbReference type="NCBI Taxonomy" id="3036711"/>
    <lineage>
        <taxon>Bacteria</taxon>
        <taxon>Pseudomonadati</taxon>
        <taxon>Pseudomonadota</taxon>
        <taxon>Gammaproteobacteria</taxon>
        <taxon>Cellvibrionales</taxon>
        <taxon>Microbulbiferaceae</taxon>
        <taxon>Biformimicrobium</taxon>
    </lineage>
</organism>
<keyword evidence="1" id="KW-1133">Transmembrane helix</keyword>
<feature type="transmembrane region" description="Helical" evidence="1">
    <location>
        <begin position="118"/>
        <end position="134"/>
    </location>
</feature>
<sequence>MKRILCGLLCGTVFGLGLAISGMNEPLNVIGFLDFAGDWNPKLAFVMGGAVAVTLVGYALLKKMEKPLCADSFCEPPSKIIDRNLVGGAALFGIGWGIGGYCPGPAISGLALQPNETVTFVIAMCVGLLLGGLVKKD</sequence>
<dbReference type="RefSeq" id="WP_285764183.1">
    <property type="nucleotide sequence ID" value="NZ_BSYJ01000003.1"/>
</dbReference>
<keyword evidence="3" id="KW-1185">Reference proteome</keyword>
<comment type="caution">
    <text evidence="2">The sequence shown here is derived from an EMBL/GenBank/DDBJ whole genome shotgun (WGS) entry which is preliminary data.</text>
</comment>
<keyword evidence="1" id="KW-0472">Membrane</keyword>
<feature type="transmembrane region" description="Helical" evidence="1">
    <location>
        <begin position="43"/>
        <end position="61"/>
    </location>
</feature>
<gene>
    <name evidence="2" type="ORF">MNKW57_18840</name>
</gene>
<protein>
    <submittedName>
        <fullName evidence="2">YeeE/YedE family protein</fullName>
    </submittedName>
</protein>
<keyword evidence="1" id="KW-0812">Transmembrane</keyword>